<evidence type="ECO:0000256" key="3">
    <source>
        <dbReference type="ARBA" id="ARBA00022801"/>
    </source>
</evidence>
<sequence>MRILSVAISLFVLVACGGSGDQPTPSLPKPEEPSTGYPDKPNIIVIFTDDQGYADLGIQGVRQDLKTPNIDKLATSGTRFTYGYVTSPQCTPSRAALMSGQYQQKFGVDENRFAPMPLNVETIASRFQKLGYRTGMVGKWHLEVMGNSKEWLKQNHPDFYASNQSIEKLPLDYKRPFFPDERGFDDVFWGYERRYWTNFELNGNDKLPGYQINNQYRLDLTNQAATTFIERNAQSPFFLYFSPYGPHVPLEATDFYLSRIPENMPTRRRYALAMMAAIDDGVGEIVGTLEKHGLMKNTIIFFISDNGAPLGDDMTDAPLDQRGEAWNGSRNDPLIGEKGMLTDGGIRVPYLVQWQGQFPAGKVVDKPVSSLDAVYTALELAGEDSLAELDGVSLLPALEGKTDYLDERALYWRFWMQRAVRKGKWKYLQAGIKREYLFDMESDEGENLNLIQQYPDIAEELRQQLLYWSDEMQRADPMTEIPAPFGARYDHYLPQPQ</sequence>
<keyword evidence="8" id="KW-1185">Reference proteome</keyword>
<dbReference type="InterPro" id="IPR050738">
    <property type="entry name" value="Sulfatase"/>
</dbReference>
<dbReference type="PROSITE" id="PS51257">
    <property type="entry name" value="PROKAR_LIPOPROTEIN"/>
    <property type="match status" value="1"/>
</dbReference>
<name>A0A917YT48_9ALTE</name>
<dbReference type="GO" id="GO:0046872">
    <property type="term" value="F:metal ion binding"/>
    <property type="evidence" value="ECO:0007669"/>
    <property type="project" value="UniProtKB-KW"/>
</dbReference>
<evidence type="ECO:0000256" key="5">
    <source>
        <dbReference type="SAM" id="MobiDB-lite"/>
    </source>
</evidence>
<gene>
    <name evidence="7" type="ORF">GCM10010982_00880</name>
</gene>
<dbReference type="AlphaFoldDB" id="A0A917YT48"/>
<dbReference type="EMBL" id="BMLS01000001">
    <property type="protein sequence ID" value="GGO63560.1"/>
    <property type="molecule type" value="Genomic_DNA"/>
</dbReference>
<reference evidence="7" key="2">
    <citation type="submission" date="2020-09" db="EMBL/GenBank/DDBJ databases">
        <authorList>
            <person name="Sun Q."/>
            <person name="Zhou Y."/>
        </authorList>
    </citation>
    <scope>NUCLEOTIDE SEQUENCE</scope>
    <source>
        <strain evidence="7">CGMCC 1.7086</strain>
    </source>
</reference>
<evidence type="ECO:0000256" key="1">
    <source>
        <dbReference type="ARBA" id="ARBA00008779"/>
    </source>
</evidence>
<evidence type="ECO:0000259" key="6">
    <source>
        <dbReference type="Pfam" id="PF00884"/>
    </source>
</evidence>
<comment type="caution">
    <text evidence="7">The sequence shown here is derived from an EMBL/GenBank/DDBJ whole genome shotgun (WGS) entry which is preliminary data.</text>
</comment>
<evidence type="ECO:0000313" key="8">
    <source>
        <dbReference type="Proteomes" id="UP000606935"/>
    </source>
</evidence>
<dbReference type="PANTHER" id="PTHR42693">
    <property type="entry name" value="ARYLSULFATASE FAMILY MEMBER"/>
    <property type="match status" value="1"/>
</dbReference>
<evidence type="ECO:0000256" key="2">
    <source>
        <dbReference type="ARBA" id="ARBA00022723"/>
    </source>
</evidence>
<organism evidence="7 8">
    <name type="scientific">Bowmanella pacifica</name>
    <dbReference type="NCBI Taxonomy" id="502051"/>
    <lineage>
        <taxon>Bacteria</taxon>
        <taxon>Pseudomonadati</taxon>
        <taxon>Pseudomonadota</taxon>
        <taxon>Gammaproteobacteria</taxon>
        <taxon>Alteromonadales</taxon>
        <taxon>Alteromonadaceae</taxon>
        <taxon>Bowmanella</taxon>
    </lineage>
</organism>
<proteinExistence type="inferred from homology"/>
<dbReference type="InterPro" id="IPR000917">
    <property type="entry name" value="Sulfatase_N"/>
</dbReference>
<dbReference type="PANTHER" id="PTHR42693:SF53">
    <property type="entry name" value="ENDO-4-O-SULFATASE"/>
    <property type="match status" value="1"/>
</dbReference>
<keyword evidence="2" id="KW-0479">Metal-binding</keyword>
<reference evidence="7" key="1">
    <citation type="journal article" date="2014" name="Int. J. Syst. Evol. Microbiol.">
        <title>Complete genome sequence of Corynebacterium casei LMG S-19264T (=DSM 44701T), isolated from a smear-ripened cheese.</title>
        <authorList>
            <consortium name="US DOE Joint Genome Institute (JGI-PGF)"/>
            <person name="Walter F."/>
            <person name="Albersmeier A."/>
            <person name="Kalinowski J."/>
            <person name="Ruckert C."/>
        </authorList>
    </citation>
    <scope>NUCLEOTIDE SEQUENCE</scope>
    <source>
        <strain evidence="7">CGMCC 1.7086</strain>
    </source>
</reference>
<dbReference type="Gene3D" id="3.30.1120.10">
    <property type="match status" value="1"/>
</dbReference>
<dbReference type="SUPFAM" id="SSF53649">
    <property type="entry name" value="Alkaline phosphatase-like"/>
    <property type="match status" value="1"/>
</dbReference>
<feature type="domain" description="Sulfatase N-terminal" evidence="6">
    <location>
        <begin position="41"/>
        <end position="382"/>
    </location>
</feature>
<dbReference type="RefSeq" id="WP_188688666.1">
    <property type="nucleotide sequence ID" value="NZ_BMLS01000001.1"/>
</dbReference>
<protein>
    <submittedName>
        <fullName evidence="7">N-acetylgalactosamine-6-sulfatase</fullName>
    </submittedName>
</protein>
<dbReference type="GO" id="GO:0004065">
    <property type="term" value="F:arylsulfatase activity"/>
    <property type="evidence" value="ECO:0007669"/>
    <property type="project" value="TreeGrafter"/>
</dbReference>
<dbReference type="Gene3D" id="3.40.720.10">
    <property type="entry name" value="Alkaline Phosphatase, subunit A"/>
    <property type="match status" value="1"/>
</dbReference>
<dbReference type="Proteomes" id="UP000606935">
    <property type="component" value="Unassembled WGS sequence"/>
</dbReference>
<keyword evidence="4" id="KW-0106">Calcium</keyword>
<comment type="similarity">
    <text evidence="1">Belongs to the sulfatase family.</text>
</comment>
<dbReference type="InterPro" id="IPR024607">
    <property type="entry name" value="Sulfatase_CS"/>
</dbReference>
<dbReference type="PROSITE" id="PS00149">
    <property type="entry name" value="SULFATASE_2"/>
    <property type="match status" value="1"/>
</dbReference>
<accession>A0A917YT48</accession>
<dbReference type="InterPro" id="IPR017850">
    <property type="entry name" value="Alkaline_phosphatase_core_sf"/>
</dbReference>
<evidence type="ECO:0000256" key="4">
    <source>
        <dbReference type="ARBA" id="ARBA00022837"/>
    </source>
</evidence>
<feature type="region of interest" description="Disordered" evidence="5">
    <location>
        <begin position="20"/>
        <end position="39"/>
    </location>
</feature>
<keyword evidence="3" id="KW-0378">Hydrolase</keyword>
<dbReference type="Pfam" id="PF00884">
    <property type="entry name" value="Sulfatase"/>
    <property type="match status" value="1"/>
</dbReference>
<evidence type="ECO:0000313" key="7">
    <source>
        <dbReference type="EMBL" id="GGO63560.1"/>
    </source>
</evidence>